<feature type="region of interest" description="Disordered" evidence="1">
    <location>
        <begin position="1"/>
        <end position="56"/>
    </location>
</feature>
<evidence type="ECO:0000313" key="3">
    <source>
        <dbReference type="WBParaSite" id="ACRNAN_scaffold10687.g15317.t1"/>
    </source>
</evidence>
<proteinExistence type="predicted"/>
<feature type="compositionally biased region" description="Polar residues" evidence="1">
    <location>
        <begin position="1"/>
        <end position="12"/>
    </location>
</feature>
<dbReference type="AlphaFoldDB" id="A0A914CGU8"/>
<evidence type="ECO:0000256" key="1">
    <source>
        <dbReference type="SAM" id="MobiDB-lite"/>
    </source>
</evidence>
<keyword evidence="2" id="KW-1185">Reference proteome</keyword>
<sequence>MQRKTNTNQANVESKAKKSGQKLQSGQKPAPIVEGGQPIQVGQTKTGDIAKESKKS</sequence>
<evidence type="ECO:0000313" key="2">
    <source>
        <dbReference type="Proteomes" id="UP000887540"/>
    </source>
</evidence>
<dbReference type="WBParaSite" id="ACRNAN_scaffold10687.g15317.t1">
    <property type="protein sequence ID" value="ACRNAN_scaffold10687.g15317.t1"/>
    <property type="gene ID" value="ACRNAN_scaffold10687.g15317"/>
</dbReference>
<organism evidence="2 3">
    <name type="scientific">Acrobeloides nanus</name>
    <dbReference type="NCBI Taxonomy" id="290746"/>
    <lineage>
        <taxon>Eukaryota</taxon>
        <taxon>Metazoa</taxon>
        <taxon>Ecdysozoa</taxon>
        <taxon>Nematoda</taxon>
        <taxon>Chromadorea</taxon>
        <taxon>Rhabditida</taxon>
        <taxon>Tylenchina</taxon>
        <taxon>Cephalobomorpha</taxon>
        <taxon>Cephaloboidea</taxon>
        <taxon>Cephalobidae</taxon>
        <taxon>Acrobeloides</taxon>
    </lineage>
</organism>
<accession>A0A914CGU8</accession>
<protein>
    <submittedName>
        <fullName evidence="3">Uncharacterized protein</fullName>
    </submittedName>
</protein>
<reference evidence="3" key="1">
    <citation type="submission" date="2022-11" db="UniProtKB">
        <authorList>
            <consortium name="WormBaseParasite"/>
        </authorList>
    </citation>
    <scope>IDENTIFICATION</scope>
</reference>
<dbReference type="Proteomes" id="UP000887540">
    <property type="component" value="Unplaced"/>
</dbReference>
<name>A0A914CGU8_9BILA</name>